<comment type="caution">
    <text evidence="1">The sequence shown here is derived from an EMBL/GenBank/DDBJ whole genome shotgun (WGS) entry which is preliminary data.</text>
</comment>
<dbReference type="AlphaFoldDB" id="A0AA86P5H0"/>
<keyword evidence="3" id="KW-1185">Reference proteome</keyword>
<accession>A0AA86P5H0</accession>
<name>A0AA86P5H0_9EUKA</name>
<dbReference type="EMBL" id="CATOUU010000464">
    <property type="protein sequence ID" value="CAI9930647.1"/>
    <property type="molecule type" value="Genomic_DNA"/>
</dbReference>
<organism evidence="1">
    <name type="scientific">Hexamita inflata</name>
    <dbReference type="NCBI Taxonomy" id="28002"/>
    <lineage>
        <taxon>Eukaryota</taxon>
        <taxon>Metamonada</taxon>
        <taxon>Diplomonadida</taxon>
        <taxon>Hexamitidae</taxon>
        <taxon>Hexamitinae</taxon>
        <taxon>Hexamita</taxon>
    </lineage>
</organism>
<dbReference type="Proteomes" id="UP001642409">
    <property type="component" value="Unassembled WGS sequence"/>
</dbReference>
<reference evidence="1" key="1">
    <citation type="submission" date="2023-06" db="EMBL/GenBank/DDBJ databases">
        <authorList>
            <person name="Kurt Z."/>
        </authorList>
    </citation>
    <scope>NUCLEOTIDE SEQUENCE</scope>
</reference>
<sequence length="113" mass="13459">MQLQPSNNRQQEHTIIANKTIIVQICKQFIKQMYILKNGECTQYFRIIVFNHSSRDKNSNIQGIQKFQVTETKELEMQNAFRCCNFMMIPQVFTRISWEPVDKVLWDGLMKLV</sequence>
<protein>
    <submittedName>
        <fullName evidence="2">Hypothetical_protein</fullName>
    </submittedName>
</protein>
<gene>
    <name evidence="1" type="ORF">HINF_LOCUS18292</name>
    <name evidence="2" type="ORF">HINF_LOCUS2925</name>
</gene>
<proteinExistence type="predicted"/>
<reference evidence="2 3" key="2">
    <citation type="submission" date="2024-07" db="EMBL/GenBank/DDBJ databases">
        <authorList>
            <person name="Akdeniz Z."/>
        </authorList>
    </citation>
    <scope>NUCLEOTIDE SEQUENCE [LARGE SCALE GENOMIC DNA]</scope>
</reference>
<dbReference type="EMBL" id="CAXDID020000005">
    <property type="protein sequence ID" value="CAL5974582.1"/>
    <property type="molecule type" value="Genomic_DNA"/>
</dbReference>
<evidence type="ECO:0000313" key="1">
    <source>
        <dbReference type="EMBL" id="CAI9930647.1"/>
    </source>
</evidence>
<evidence type="ECO:0000313" key="3">
    <source>
        <dbReference type="Proteomes" id="UP001642409"/>
    </source>
</evidence>
<evidence type="ECO:0000313" key="2">
    <source>
        <dbReference type="EMBL" id="CAL5974582.1"/>
    </source>
</evidence>